<evidence type="ECO:0000256" key="1">
    <source>
        <dbReference type="SAM" id="MobiDB-lite"/>
    </source>
</evidence>
<feature type="compositionally biased region" description="Basic residues" evidence="1">
    <location>
        <begin position="26"/>
        <end position="43"/>
    </location>
</feature>
<organism evidence="2">
    <name type="scientific">uncultured Craurococcus sp</name>
    <dbReference type="NCBI Taxonomy" id="1135998"/>
    <lineage>
        <taxon>Bacteria</taxon>
        <taxon>Pseudomonadati</taxon>
        <taxon>Pseudomonadota</taxon>
        <taxon>Alphaproteobacteria</taxon>
        <taxon>Acetobacterales</taxon>
        <taxon>Acetobacteraceae</taxon>
        <taxon>Craurococcus</taxon>
        <taxon>environmental samples</taxon>
    </lineage>
</organism>
<gene>
    <name evidence="2" type="ORF">AVDCRST_MAG27-3057</name>
</gene>
<feature type="region of interest" description="Disordered" evidence="1">
    <location>
        <begin position="1"/>
        <end position="81"/>
    </location>
</feature>
<proteinExistence type="predicted"/>
<feature type="non-terminal residue" evidence="2">
    <location>
        <position position="1"/>
    </location>
</feature>
<feature type="non-terminal residue" evidence="2">
    <location>
        <position position="105"/>
    </location>
</feature>
<evidence type="ECO:0000313" key="2">
    <source>
        <dbReference type="EMBL" id="CAA9271256.1"/>
    </source>
</evidence>
<reference evidence="2" key="1">
    <citation type="submission" date="2020-02" db="EMBL/GenBank/DDBJ databases">
        <authorList>
            <person name="Meier V. D."/>
        </authorList>
    </citation>
    <scope>NUCLEOTIDE SEQUENCE</scope>
    <source>
        <strain evidence="2">AVDCRST_MAG27</strain>
    </source>
</reference>
<accession>A0A6J4J8G4</accession>
<dbReference type="AlphaFoldDB" id="A0A6J4J8G4"/>
<sequence>AGAVRLVGRARAPPARRADAEGAGPRHGRHLALRVVRPQRHGSGRGAGFARRLQGGAAQPREHRGARAIRHDGAVPGQRAVRRLHRAARRVRARHGAEARDQARL</sequence>
<feature type="compositionally biased region" description="Low complexity" evidence="1">
    <location>
        <begin position="1"/>
        <end position="15"/>
    </location>
</feature>
<name>A0A6J4J8G4_9PROT</name>
<protein>
    <submittedName>
        <fullName evidence="2">Uncharacterized protein</fullName>
    </submittedName>
</protein>
<feature type="compositionally biased region" description="Basic and acidic residues" evidence="1">
    <location>
        <begin position="60"/>
        <end position="73"/>
    </location>
</feature>
<dbReference type="EMBL" id="CADCTD010000146">
    <property type="protein sequence ID" value="CAA9271256.1"/>
    <property type="molecule type" value="Genomic_DNA"/>
</dbReference>